<dbReference type="SUPFAM" id="SSF46785">
    <property type="entry name" value="Winged helix' DNA-binding domain"/>
    <property type="match status" value="1"/>
</dbReference>
<dbReference type="PANTHER" id="PTHR43712:SF2">
    <property type="entry name" value="O-METHYLTRANSFERASE CICE"/>
    <property type="match status" value="1"/>
</dbReference>
<dbReference type="InterPro" id="IPR016461">
    <property type="entry name" value="COMT-like"/>
</dbReference>
<dbReference type="InterPro" id="IPR001077">
    <property type="entry name" value="COMT_C"/>
</dbReference>
<dbReference type="Gene3D" id="3.40.50.150">
    <property type="entry name" value="Vaccinia Virus protein VP39"/>
    <property type="match status" value="1"/>
</dbReference>
<dbReference type="InterPro" id="IPR036388">
    <property type="entry name" value="WH-like_DNA-bd_sf"/>
</dbReference>
<dbReference type="SUPFAM" id="SSF53335">
    <property type="entry name" value="S-adenosyl-L-methionine-dependent methyltransferases"/>
    <property type="match status" value="1"/>
</dbReference>
<feature type="domain" description="O-methyltransferase dimerisation" evidence="5">
    <location>
        <begin position="20"/>
        <end position="94"/>
    </location>
</feature>
<evidence type="ECO:0000313" key="7">
    <source>
        <dbReference type="Proteomes" id="UP001596306"/>
    </source>
</evidence>
<accession>A0ABW1VAE8</accession>
<evidence type="ECO:0000256" key="3">
    <source>
        <dbReference type="ARBA" id="ARBA00022691"/>
    </source>
</evidence>
<dbReference type="Pfam" id="PF08100">
    <property type="entry name" value="Dimerisation"/>
    <property type="match status" value="1"/>
</dbReference>
<dbReference type="PANTHER" id="PTHR43712">
    <property type="entry name" value="PUTATIVE (AFU_ORTHOLOGUE AFUA_4G14580)-RELATED"/>
    <property type="match status" value="1"/>
</dbReference>
<dbReference type="GO" id="GO:0032259">
    <property type="term" value="P:methylation"/>
    <property type="evidence" value="ECO:0007669"/>
    <property type="project" value="UniProtKB-KW"/>
</dbReference>
<keyword evidence="3" id="KW-0949">S-adenosyl-L-methionine</keyword>
<dbReference type="Proteomes" id="UP001596306">
    <property type="component" value="Unassembled WGS sequence"/>
</dbReference>
<name>A0ABW1VAE8_9MICO</name>
<dbReference type="PROSITE" id="PS51683">
    <property type="entry name" value="SAM_OMT_II"/>
    <property type="match status" value="1"/>
</dbReference>
<keyword evidence="1 6" id="KW-0489">Methyltransferase</keyword>
<feature type="domain" description="O-methyltransferase C-terminal" evidence="4">
    <location>
        <begin position="134"/>
        <end position="294"/>
    </location>
</feature>
<dbReference type="GO" id="GO:0008168">
    <property type="term" value="F:methyltransferase activity"/>
    <property type="evidence" value="ECO:0007669"/>
    <property type="project" value="UniProtKB-KW"/>
</dbReference>
<dbReference type="EMBL" id="JBHSTP010000001">
    <property type="protein sequence ID" value="MFC6354708.1"/>
    <property type="molecule type" value="Genomic_DNA"/>
</dbReference>
<evidence type="ECO:0000256" key="2">
    <source>
        <dbReference type="ARBA" id="ARBA00022679"/>
    </source>
</evidence>
<keyword evidence="7" id="KW-1185">Reference proteome</keyword>
<dbReference type="RefSeq" id="WP_386726483.1">
    <property type="nucleotide sequence ID" value="NZ_JBHSTP010000001.1"/>
</dbReference>
<dbReference type="InterPro" id="IPR012967">
    <property type="entry name" value="COMT_dimerisation"/>
</dbReference>
<gene>
    <name evidence="6" type="ORF">ACFQB0_01095</name>
</gene>
<dbReference type="Gene3D" id="1.10.10.10">
    <property type="entry name" value="Winged helix-like DNA-binding domain superfamily/Winged helix DNA-binding domain"/>
    <property type="match status" value="1"/>
</dbReference>
<evidence type="ECO:0000259" key="5">
    <source>
        <dbReference type="Pfam" id="PF08100"/>
    </source>
</evidence>
<organism evidence="6 7">
    <name type="scientific">Luethyella okanaganae</name>
    <dbReference type="NCBI Taxonomy" id="69372"/>
    <lineage>
        <taxon>Bacteria</taxon>
        <taxon>Bacillati</taxon>
        <taxon>Actinomycetota</taxon>
        <taxon>Actinomycetes</taxon>
        <taxon>Micrococcales</taxon>
        <taxon>Microbacteriaceae</taxon>
        <taxon>Luethyella</taxon>
    </lineage>
</organism>
<dbReference type="Pfam" id="PF00891">
    <property type="entry name" value="Methyltransf_2"/>
    <property type="match status" value="1"/>
</dbReference>
<evidence type="ECO:0000313" key="6">
    <source>
        <dbReference type="EMBL" id="MFC6354708.1"/>
    </source>
</evidence>
<dbReference type="InterPro" id="IPR029063">
    <property type="entry name" value="SAM-dependent_MTases_sf"/>
</dbReference>
<sequence>MTATTPTTAAITTPERIVDIAIGYMGAKQLFAASRIGLFAAIADGARTVDEIAAATSVTPRMARILSDAMASLGLLNRRDGRYELTADAAAYLSGANAELDLGPFLAFLNEVSYGHWLQFDATVDTTEPGELGMDEGRWATFMAGVMTYNELHASMLARHFDFSPYRDALDLGGLSPAFAIEGMKANPELSTRFVFAPDFTASVEEAVAQAGLGDRAIVEGAETETAAPGGEHDLVLVNHVIHRFDDAQNRVILANARAAARTGARLVLLDFFLDDDARQRSIDALHAGEYLVIDGTVVYPESTVREWLAGTGWKPVDKVALPGSPRILIAEAV</sequence>
<proteinExistence type="predicted"/>
<evidence type="ECO:0000256" key="1">
    <source>
        <dbReference type="ARBA" id="ARBA00022603"/>
    </source>
</evidence>
<keyword evidence="2" id="KW-0808">Transferase</keyword>
<protein>
    <submittedName>
        <fullName evidence="6">Methyltransferase</fullName>
    </submittedName>
</protein>
<comment type="caution">
    <text evidence="6">The sequence shown here is derived from an EMBL/GenBank/DDBJ whole genome shotgun (WGS) entry which is preliminary data.</text>
</comment>
<reference evidence="7" key="1">
    <citation type="journal article" date="2019" name="Int. J. Syst. Evol. Microbiol.">
        <title>The Global Catalogue of Microorganisms (GCM) 10K type strain sequencing project: providing services to taxonomists for standard genome sequencing and annotation.</title>
        <authorList>
            <consortium name="The Broad Institute Genomics Platform"/>
            <consortium name="The Broad Institute Genome Sequencing Center for Infectious Disease"/>
            <person name="Wu L."/>
            <person name="Ma J."/>
        </authorList>
    </citation>
    <scope>NUCLEOTIDE SEQUENCE [LARGE SCALE GENOMIC DNA]</scope>
    <source>
        <strain evidence="7">CCUG 43304</strain>
    </source>
</reference>
<dbReference type="InterPro" id="IPR036390">
    <property type="entry name" value="WH_DNA-bd_sf"/>
</dbReference>
<evidence type="ECO:0000259" key="4">
    <source>
        <dbReference type="Pfam" id="PF00891"/>
    </source>
</evidence>